<dbReference type="OrthoDB" id="671595at2759"/>
<dbReference type="PANTHER" id="PTHR11461:SF372">
    <property type="entry name" value="ACCESSORY GLAND PROTEIN ACP76A-RELATED"/>
    <property type="match status" value="1"/>
</dbReference>
<dbReference type="GO" id="GO:0004867">
    <property type="term" value="F:serine-type endopeptidase inhibitor activity"/>
    <property type="evidence" value="ECO:0007669"/>
    <property type="project" value="UniProtKB-KW"/>
</dbReference>
<accession>E2AWH6</accession>
<evidence type="ECO:0000313" key="4">
    <source>
        <dbReference type="EMBL" id="EFN62221.1"/>
    </source>
</evidence>
<feature type="domain" description="Serpin" evidence="3">
    <location>
        <begin position="1"/>
        <end position="195"/>
    </location>
</feature>
<dbReference type="SUPFAM" id="SSF56574">
    <property type="entry name" value="Serpins"/>
    <property type="match status" value="1"/>
</dbReference>
<reference evidence="4 5" key="1">
    <citation type="journal article" date="2010" name="Science">
        <title>Genomic comparison of the ants Camponotus floridanus and Harpegnathos saltator.</title>
        <authorList>
            <person name="Bonasio R."/>
            <person name="Zhang G."/>
            <person name="Ye C."/>
            <person name="Mutti N.S."/>
            <person name="Fang X."/>
            <person name="Qin N."/>
            <person name="Donahue G."/>
            <person name="Yang P."/>
            <person name="Li Q."/>
            <person name="Li C."/>
            <person name="Zhang P."/>
            <person name="Huang Z."/>
            <person name="Berger S.L."/>
            <person name="Reinberg D."/>
            <person name="Wang J."/>
            <person name="Liebig J."/>
        </authorList>
    </citation>
    <scope>NUCLEOTIDE SEQUENCE [LARGE SCALE GENOMIC DNA]</scope>
    <source>
        <strain evidence="5">C129</strain>
    </source>
</reference>
<dbReference type="InterPro" id="IPR000215">
    <property type="entry name" value="Serpin_fam"/>
</dbReference>
<evidence type="ECO:0000313" key="5">
    <source>
        <dbReference type="Proteomes" id="UP000000311"/>
    </source>
</evidence>
<dbReference type="InterPro" id="IPR023796">
    <property type="entry name" value="Serpin_dom"/>
</dbReference>
<dbReference type="AlphaFoldDB" id="E2AWH6"/>
<dbReference type="InterPro" id="IPR036186">
    <property type="entry name" value="Serpin_sf"/>
</dbReference>
<dbReference type="InParanoid" id="E2AWH6"/>
<dbReference type="GO" id="GO:0005615">
    <property type="term" value="C:extracellular space"/>
    <property type="evidence" value="ECO:0007669"/>
    <property type="project" value="InterPro"/>
</dbReference>
<evidence type="ECO:0000256" key="2">
    <source>
        <dbReference type="ARBA" id="ARBA00022900"/>
    </source>
</evidence>
<organism evidence="5">
    <name type="scientific">Camponotus floridanus</name>
    <name type="common">Florida carpenter ant</name>
    <dbReference type="NCBI Taxonomy" id="104421"/>
    <lineage>
        <taxon>Eukaryota</taxon>
        <taxon>Metazoa</taxon>
        <taxon>Ecdysozoa</taxon>
        <taxon>Arthropoda</taxon>
        <taxon>Hexapoda</taxon>
        <taxon>Insecta</taxon>
        <taxon>Pterygota</taxon>
        <taxon>Neoptera</taxon>
        <taxon>Endopterygota</taxon>
        <taxon>Hymenoptera</taxon>
        <taxon>Apocrita</taxon>
        <taxon>Aculeata</taxon>
        <taxon>Formicoidea</taxon>
        <taxon>Formicidae</taxon>
        <taxon>Formicinae</taxon>
        <taxon>Camponotus</taxon>
    </lineage>
</organism>
<dbReference type="Gene3D" id="3.30.497.10">
    <property type="entry name" value="Antithrombin, subunit I, domain 2"/>
    <property type="match status" value="1"/>
</dbReference>
<dbReference type="InterPro" id="IPR042185">
    <property type="entry name" value="Serpin_sf_2"/>
</dbReference>
<dbReference type="Gene3D" id="2.30.39.10">
    <property type="entry name" value="Alpha-1-antitrypsin, domain 1"/>
    <property type="match status" value="1"/>
</dbReference>
<keyword evidence="5" id="KW-1185">Reference proteome</keyword>
<keyword evidence="2" id="KW-0722">Serine protease inhibitor</keyword>
<dbReference type="EMBL" id="GL443287">
    <property type="protein sequence ID" value="EFN62221.1"/>
    <property type="molecule type" value="Genomic_DNA"/>
</dbReference>
<name>E2AWH6_CAMFO</name>
<evidence type="ECO:0000256" key="1">
    <source>
        <dbReference type="ARBA" id="ARBA00022690"/>
    </source>
</evidence>
<dbReference type="Pfam" id="PF00079">
    <property type="entry name" value="Serpin"/>
    <property type="match status" value="1"/>
</dbReference>
<protein>
    <submittedName>
        <fullName evidence="4">Antichymotrypsin-2</fullName>
    </submittedName>
</protein>
<feature type="non-terminal residue" evidence="4">
    <location>
        <position position="1"/>
    </location>
</feature>
<proteinExistence type="predicted"/>
<sequence length="202" mass="23998">LHITNAIYVSNKIKLSSNFLSLFNNKIPISNINFKNNIHVAKTFSLWAQKATNNKILDVILPRDIEEDTTFVLVTGVYFNNRLLNALEGNIEKRRFHVSQTESYYVPMIKFKKALYKCAYIQDWHTIFIEIPLDKNITMIIFLPTRKITLAYLENRFDFLIFQNYRNKLKKIGEYTYIWQLYLPKFKFEITHSLHGIHKVSI</sequence>
<dbReference type="Proteomes" id="UP000000311">
    <property type="component" value="Unassembled WGS sequence"/>
</dbReference>
<gene>
    <name evidence="4" type="ORF">EAG_10623</name>
</gene>
<dbReference type="InterPro" id="IPR042178">
    <property type="entry name" value="Serpin_sf_1"/>
</dbReference>
<feature type="non-terminal residue" evidence="4">
    <location>
        <position position="202"/>
    </location>
</feature>
<evidence type="ECO:0000259" key="3">
    <source>
        <dbReference type="Pfam" id="PF00079"/>
    </source>
</evidence>
<dbReference type="PANTHER" id="PTHR11461">
    <property type="entry name" value="SERINE PROTEASE INHIBITOR, SERPIN"/>
    <property type="match status" value="1"/>
</dbReference>
<keyword evidence="1" id="KW-0646">Protease inhibitor</keyword>